<proteinExistence type="predicted"/>
<accession>A0A821Q6Y1</accession>
<dbReference type="Proteomes" id="UP000663873">
    <property type="component" value="Unassembled WGS sequence"/>
</dbReference>
<name>A0A821Q6Y1_9BILA</name>
<feature type="non-terminal residue" evidence="2">
    <location>
        <position position="1"/>
    </location>
</feature>
<organism evidence="2 3">
    <name type="scientific">Rotaria socialis</name>
    <dbReference type="NCBI Taxonomy" id="392032"/>
    <lineage>
        <taxon>Eukaryota</taxon>
        <taxon>Metazoa</taxon>
        <taxon>Spiralia</taxon>
        <taxon>Gnathifera</taxon>
        <taxon>Rotifera</taxon>
        <taxon>Eurotatoria</taxon>
        <taxon>Bdelloidea</taxon>
        <taxon>Philodinida</taxon>
        <taxon>Philodinidae</taxon>
        <taxon>Rotaria</taxon>
    </lineage>
</organism>
<feature type="non-terminal residue" evidence="2">
    <location>
        <position position="62"/>
    </location>
</feature>
<feature type="compositionally biased region" description="Low complexity" evidence="1">
    <location>
        <begin position="14"/>
        <end position="30"/>
    </location>
</feature>
<gene>
    <name evidence="2" type="ORF">UJA718_LOCUS41955</name>
</gene>
<reference evidence="2" key="1">
    <citation type="submission" date="2021-02" db="EMBL/GenBank/DDBJ databases">
        <authorList>
            <person name="Nowell W R."/>
        </authorList>
    </citation>
    <scope>NUCLEOTIDE SEQUENCE</scope>
</reference>
<comment type="caution">
    <text evidence="2">The sequence shown here is derived from an EMBL/GenBank/DDBJ whole genome shotgun (WGS) entry which is preliminary data.</text>
</comment>
<evidence type="ECO:0000256" key="1">
    <source>
        <dbReference type="SAM" id="MobiDB-lite"/>
    </source>
</evidence>
<feature type="region of interest" description="Disordered" evidence="1">
    <location>
        <begin position="1"/>
        <end position="62"/>
    </location>
</feature>
<feature type="compositionally biased region" description="Low complexity" evidence="1">
    <location>
        <begin position="47"/>
        <end position="56"/>
    </location>
</feature>
<protein>
    <submittedName>
        <fullName evidence="2">Uncharacterized protein</fullName>
    </submittedName>
</protein>
<evidence type="ECO:0000313" key="2">
    <source>
        <dbReference type="EMBL" id="CAF4816193.1"/>
    </source>
</evidence>
<dbReference type="AlphaFoldDB" id="A0A821Q6Y1"/>
<evidence type="ECO:0000313" key="3">
    <source>
        <dbReference type="Proteomes" id="UP000663873"/>
    </source>
</evidence>
<sequence length="62" mass="7113">RNGFGERNIENRNENNTQRTGGFNNPTGGFTDRGQHNEGYRDRPNENRNNQNEENNGSSRFG</sequence>
<dbReference type="EMBL" id="CAJOBP010051791">
    <property type="protein sequence ID" value="CAF4816193.1"/>
    <property type="molecule type" value="Genomic_DNA"/>
</dbReference>
<feature type="compositionally biased region" description="Basic and acidic residues" evidence="1">
    <location>
        <begin position="33"/>
        <end position="46"/>
    </location>
</feature>
<keyword evidence="3" id="KW-1185">Reference proteome</keyword>